<dbReference type="AlphaFoldDB" id="A0A4Y5QR90"/>
<keyword evidence="4 5" id="KW-0002">3D-structure</keyword>
<protein>
    <submittedName>
        <fullName evidence="3 4">Kavalactone reductase 1</fullName>
    </submittedName>
</protein>
<dbReference type="Pfam" id="PF01370">
    <property type="entry name" value="Epimerase"/>
    <property type="match status" value="1"/>
</dbReference>
<dbReference type="PANTHER" id="PTHR10366:SF831">
    <property type="entry name" value="NAD-DEPENDENT EPIMERASE_DEHYDRATASE DOMAIN-CONTAINING PROTEIN"/>
    <property type="match status" value="1"/>
</dbReference>
<dbReference type="InterPro" id="IPR050425">
    <property type="entry name" value="NAD(P)_dehydrat-like"/>
</dbReference>
<dbReference type="PANTHER" id="PTHR10366">
    <property type="entry name" value="NAD DEPENDENT EPIMERASE/DEHYDRATASE"/>
    <property type="match status" value="1"/>
</dbReference>
<organism evidence="3">
    <name type="scientific">Piper methysticum</name>
    <dbReference type="NCBI Taxonomy" id="130404"/>
    <lineage>
        <taxon>Eukaryota</taxon>
        <taxon>Viridiplantae</taxon>
        <taxon>Streptophyta</taxon>
        <taxon>Embryophyta</taxon>
        <taxon>Tracheophyta</taxon>
        <taxon>Spermatophyta</taxon>
        <taxon>Magnoliopsida</taxon>
        <taxon>Magnoliidae</taxon>
        <taxon>Piperales</taxon>
        <taxon>Piperaceae</taxon>
        <taxon>Piper</taxon>
    </lineage>
</organism>
<dbReference type="SMR" id="A0A4Y5QR90"/>
<dbReference type="InterPro" id="IPR001509">
    <property type="entry name" value="Epimerase_deHydtase"/>
</dbReference>
<dbReference type="EMBL" id="MK058498">
    <property type="protein sequence ID" value="QCX36376.1"/>
    <property type="molecule type" value="mRNA"/>
</dbReference>
<feature type="binding site" evidence="5">
    <location>
        <position position="84"/>
    </location>
    <ligand>
        <name>NADP(+)</name>
        <dbReference type="ChEBI" id="CHEBI:58349"/>
    </ligand>
</feature>
<dbReference type="FunFam" id="3.40.50.720:FF:000085">
    <property type="entry name" value="Dihydroflavonol reductase"/>
    <property type="match status" value="1"/>
</dbReference>
<evidence type="ECO:0000313" key="4">
    <source>
        <dbReference type="PDB" id="6NBR"/>
    </source>
</evidence>
<feature type="domain" description="NAD-dependent epimerase/dehydratase" evidence="2">
    <location>
        <begin position="9"/>
        <end position="248"/>
    </location>
</feature>
<evidence type="ECO:0000259" key="2">
    <source>
        <dbReference type="Pfam" id="PF01370"/>
    </source>
</evidence>
<dbReference type="GO" id="GO:0000166">
    <property type="term" value="F:nucleotide binding"/>
    <property type="evidence" value="ECO:0007669"/>
    <property type="project" value="UniProtKB-KW"/>
</dbReference>
<feature type="binding site" evidence="5">
    <location>
        <position position="17"/>
    </location>
    <ligand>
        <name>NADP(+)</name>
        <dbReference type="ChEBI" id="CHEBI:58349"/>
    </ligand>
</feature>
<feature type="binding site" evidence="5">
    <location>
        <position position="195"/>
    </location>
    <ligand>
        <name>NADP(+)</name>
        <dbReference type="ChEBI" id="CHEBI:58349"/>
    </ligand>
</feature>
<evidence type="ECO:0007829" key="5">
    <source>
        <dbReference type="PDB" id="6NBR"/>
    </source>
</evidence>
<feature type="binding site" evidence="5">
    <location>
        <position position="169"/>
    </location>
    <ligand>
        <name>NADP(+)</name>
        <dbReference type="ChEBI" id="CHEBI:58349"/>
    </ligand>
</feature>
<evidence type="ECO:0000256" key="1">
    <source>
        <dbReference type="ARBA" id="ARBA00023002"/>
    </source>
</evidence>
<dbReference type="PDBsum" id="6NBR"/>
<proteinExistence type="evidence at protein level"/>
<dbReference type="SUPFAM" id="SSF51735">
    <property type="entry name" value="NAD(P)-binding Rossmann-fold domains"/>
    <property type="match status" value="1"/>
</dbReference>
<feature type="binding site" evidence="5">
    <location>
        <position position="165"/>
    </location>
    <ligand>
        <name>NADP(+)</name>
        <dbReference type="ChEBI" id="CHEBI:58349"/>
    </ligand>
</feature>
<name>A0A4Y5QR90_9MAGN</name>
<dbReference type="InterPro" id="IPR036291">
    <property type="entry name" value="NAD(P)-bd_dom_sf"/>
</dbReference>
<feature type="binding site" evidence="5">
    <location>
        <position position="65"/>
    </location>
    <ligand>
        <name>NADP(+)</name>
        <dbReference type="ChEBI" id="CHEBI:58349"/>
    </ligand>
</feature>
<evidence type="ECO:0000313" key="3">
    <source>
        <dbReference type="EMBL" id="QCX36376.1"/>
    </source>
</evidence>
<dbReference type="PDB" id="6NBR">
    <property type="method" value="X-ray"/>
    <property type="resolution" value="2.80 A"/>
    <property type="chains" value="A/B/C/D=1-326"/>
</dbReference>
<keyword evidence="5" id="KW-0547">Nucleotide-binding</keyword>
<dbReference type="GO" id="GO:0016616">
    <property type="term" value="F:oxidoreductase activity, acting on the CH-OH group of donors, NAD or NADP as acceptor"/>
    <property type="evidence" value="ECO:0007669"/>
    <property type="project" value="TreeGrafter"/>
</dbReference>
<dbReference type="Gene3D" id="3.40.50.720">
    <property type="entry name" value="NAD(P)-binding Rossmann-like Domain"/>
    <property type="match status" value="1"/>
</dbReference>
<accession>A0A4Y5QR90</accession>
<feature type="binding site" evidence="5">
    <location>
        <position position="38"/>
    </location>
    <ligand>
        <name>NADP(+)</name>
        <dbReference type="ChEBI" id="CHEBI:58349"/>
    </ligand>
</feature>
<dbReference type="CDD" id="cd08958">
    <property type="entry name" value="FR_SDR_e"/>
    <property type="match status" value="1"/>
</dbReference>
<feature type="binding site" evidence="5">
    <location>
        <position position="18"/>
    </location>
    <ligand>
        <name>NADP(+)</name>
        <dbReference type="ChEBI" id="CHEBI:58349"/>
    </ligand>
</feature>
<feature type="binding site" evidence="5">
    <location>
        <position position="13"/>
    </location>
    <ligand>
        <name>NADP(+)</name>
        <dbReference type="ChEBI" id="CHEBI:58349"/>
    </ligand>
</feature>
<keyword evidence="1" id="KW-0560">Oxidoreductase</keyword>
<feature type="binding site" evidence="5">
    <location>
        <position position="64"/>
    </location>
    <ligand>
        <name>NADP(+)</name>
        <dbReference type="ChEBI" id="CHEBI:58349"/>
    </ligand>
</feature>
<feature type="binding site" evidence="5">
    <location>
        <position position="207"/>
    </location>
    <ligand>
        <name>NADP(+)</name>
        <dbReference type="ChEBI" id="CHEBI:58349"/>
    </ligand>
</feature>
<sequence length="326" mass="36478">METERKSRICVTGAGGFVASWVVKLFLSKGYLVHGTVRDLGEEKTAHLRKLEGAYHNLQLFKADLLDYESLLGAITGCDGVLHVATPVPSSKTAYSGTELVKTAVNGTLNVLRACTEAKVKKVIYVSSTAAVLVNPNLPKDKIPDEDCWTDEEYCRTTPFFLNWYCIAKTAAEKNALEYGDKEGINVISICPSYIFGPMLQPTINSSNLELLRLMKGDDESIENKFLLMVDVRDVAEAILLLYEKQETSGRYISSPHGMRQSNLVEKLESLQPGYNYHKNFVDIKPSWTMISSEKLKKLGWKPRPLEDTISETVLCFEEHGLLENE</sequence>
<reference evidence="3 5" key="1">
    <citation type="journal article" date="2019" name="Nat. Plants">
        <title>The biosynthetic origin of psychoactive kavalactones in kava.</title>
        <authorList>
            <person name="Pluskal T."/>
            <person name="Torrens-Spence M.P."/>
            <person name="Fallon T.R."/>
            <person name="De Abreu A."/>
            <person name="Shi C.H."/>
            <person name="Weng J.K."/>
        </authorList>
    </citation>
    <scope>NUCLEOTIDE SEQUENCE</scope>
</reference>